<dbReference type="InterPro" id="IPR016812">
    <property type="entry name" value="PPase_methylesterase_euk"/>
</dbReference>
<dbReference type="SUPFAM" id="SSF54506">
    <property type="entry name" value="Diaminopimelate epimerase-like"/>
    <property type="match status" value="1"/>
</dbReference>
<evidence type="ECO:0000259" key="8">
    <source>
        <dbReference type="Pfam" id="PF12697"/>
    </source>
</evidence>
<dbReference type="Pfam" id="PF02567">
    <property type="entry name" value="PhzC-PhzF"/>
    <property type="match status" value="1"/>
</dbReference>
<evidence type="ECO:0000256" key="6">
    <source>
        <dbReference type="ARBA" id="ARBA00049203"/>
    </source>
</evidence>
<dbReference type="EMBL" id="SPOF01000081">
    <property type="protein sequence ID" value="TIB07671.1"/>
    <property type="molecule type" value="Genomic_DNA"/>
</dbReference>
<evidence type="ECO:0000256" key="5">
    <source>
        <dbReference type="ARBA" id="ARBA00022801"/>
    </source>
</evidence>
<dbReference type="InterPro" id="IPR029058">
    <property type="entry name" value="AB_hydrolase_fold"/>
</dbReference>
<comment type="caution">
    <text evidence="9">The sequence shown here is derived from an EMBL/GenBank/DDBJ whole genome shotgun (WGS) entry which is preliminary data.</text>
</comment>
<reference evidence="9 10" key="1">
    <citation type="submission" date="2019-03" db="EMBL/GenBank/DDBJ databases">
        <title>Sequencing 23 genomes of Wallemia ichthyophaga.</title>
        <authorList>
            <person name="Gostincar C."/>
        </authorList>
    </citation>
    <scope>NUCLEOTIDE SEQUENCE [LARGE SCALE GENOMIC DNA]</scope>
    <source>
        <strain evidence="9 10">EXF-8621</strain>
    </source>
</reference>
<feature type="region of interest" description="Disordered" evidence="7">
    <location>
        <begin position="272"/>
        <end position="291"/>
    </location>
</feature>
<name>A0A4T0HTF1_WALIC</name>
<evidence type="ECO:0000313" key="9">
    <source>
        <dbReference type="EMBL" id="TIB07671.1"/>
    </source>
</evidence>
<comment type="similarity">
    <text evidence="1">Belongs to the AB hydrolase superfamily.</text>
</comment>
<gene>
    <name evidence="9" type="ORF">E3P90_03966</name>
</gene>
<dbReference type="Gene3D" id="3.40.50.1820">
    <property type="entry name" value="alpha/beta hydrolase"/>
    <property type="match status" value="1"/>
</dbReference>
<evidence type="ECO:0000256" key="3">
    <source>
        <dbReference type="ARBA" id="ARBA00020672"/>
    </source>
</evidence>
<dbReference type="EC" id="3.1.1.89" evidence="2"/>
<evidence type="ECO:0000256" key="2">
    <source>
        <dbReference type="ARBA" id="ARBA00013111"/>
    </source>
</evidence>
<dbReference type="InterPro" id="IPR000073">
    <property type="entry name" value="AB_hydrolase_1"/>
</dbReference>
<feature type="domain" description="AB hydrolase-1" evidence="8">
    <location>
        <begin position="331"/>
        <end position="579"/>
    </location>
</feature>
<dbReference type="Proteomes" id="UP000306954">
    <property type="component" value="Unassembled WGS sequence"/>
</dbReference>
<evidence type="ECO:0000256" key="7">
    <source>
        <dbReference type="SAM" id="MobiDB-lite"/>
    </source>
</evidence>
<dbReference type="Gene3D" id="3.10.310.10">
    <property type="entry name" value="Diaminopimelate Epimerase, Chain A, domain 1"/>
    <property type="match status" value="2"/>
</dbReference>
<evidence type="ECO:0000313" key="10">
    <source>
        <dbReference type="Proteomes" id="UP000306954"/>
    </source>
</evidence>
<dbReference type="PANTHER" id="PTHR14189">
    <property type="entry name" value="PROTEIN PHOSPHATASE METHYLESTERASE-1 RELATED"/>
    <property type="match status" value="1"/>
</dbReference>
<dbReference type="PANTHER" id="PTHR14189:SF0">
    <property type="entry name" value="PROTEIN PHOSPHATASE METHYLESTERASE 1"/>
    <property type="match status" value="1"/>
</dbReference>
<dbReference type="GO" id="GO:0051723">
    <property type="term" value="F:protein methylesterase activity"/>
    <property type="evidence" value="ECO:0007669"/>
    <property type="project" value="UniProtKB-EC"/>
</dbReference>
<proteinExistence type="inferred from homology"/>
<protein>
    <recommendedName>
        <fullName evidence="3">Protein phosphatase methylesterase 1</fullName>
        <ecNumber evidence="2">3.1.1.89</ecNumber>
    </recommendedName>
</protein>
<evidence type="ECO:0000256" key="4">
    <source>
        <dbReference type="ARBA" id="ARBA00022487"/>
    </source>
</evidence>
<evidence type="ECO:0000256" key="1">
    <source>
        <dbReference type="ARBA" id="ARBA00008645"/>
    </source>
</evidence>
<keyword evidence="5" id="KW-0378">Hydrolase</keyword>
<keyword evidence="4" id="KW-0719">Serine esterase</keyword>
<dbReference type="NCBIfam" id="TIGR00654">
    <property type="entry name" value="PhzF_family"/>
    <property type="match status" value="1"/>
</dbReference>
<accession>A0A4T0HTF1</accession>
<dbReference type="InterPro" id="IPR003719">
    <property type="entry name" value="Phenazine_PhzF-like"/>
</dbReference>
<sequence>MTTHKFNQVDVFTDEPYRGNALAVVSLTAGTATDDGAMQRFANWTNLSETTFLAPSNKADYSVRIFTPACELPFAGHPTLGTAHVYLNALSPEQRRAIADRGGSLTQECAAGVLQLRWDARSDVISFQAPPLNRFADVQAELLDRVCRGVSISRDDIVDAKWIDNGPPWFALRLHNADIVLDAKLSDRGAIDGLYFGIFGEHTAGHSQATFEVRGFAYDVGEDPVTGSLNRRFLLLINHIIQPIMSQMQKELAAKWSKLSEDIDAQQDETDEAADGLGVLGGRNTTRTTPTQYTPLSGQGYFSEALQVETTPGCVFRVYYTPPQHDSPVFVFHQGAGYAGLSFACLAKELWRLSGGRVGTLAFDARAHGKTSIKDGDEFDEYDLSLDTLTNDLTSILERVFTGSHKNKFILAGHSMGGSVCAHAVAPVSERIGEVIGLCILDAVEGTAIEALPAMAGILKGNPASFSSLSDAIVWHIHHKIIRNTESARLSVPSMVVEREGKWIWRTDLLKTEPFWLNWFKGLSNKFIAAKPSKLLVLAGADKLDTPLMIAQMQGKFQLNVIQNVGHCLQEDDPARVAQVLYAFYERNFGQSIDLSKIKKVGQV</sequence>
<comment type="catalytic activity">
    <reaction evidence="6">
        <text>[phosphatase 2A protein]-C-terminal L-leucine methyl ester + H2O = [phosphatase 2A protein]-C-terminal L-leucine + methanol + H(+)</text>
        <dbReference type="Rhea" id="RHEA:48548"/>
        <dbReference type="Rhea" id="RHEA-COMP:12134"/>
        <dbReference type="Rhea" id="RHEA-COMP:12135"/>
        <dbReference type="ChEBI" id="CHEBI:15377"/>
        <dbReference type="ChEBI" id="CHEBI:15378"/>
        <dbReference type="ChEBI" id="CHEBI:17790"/>
        <dbReference type="ChEBI" id="CHEBI:90516"/>
        <dbReference type="ChEBI" id="CHEBI:90517"/>
        <dbReference type="EC" id="3.1.1.89"/>
    </reaction>
</comment>
<dbReference type="Pfam" id="PF12697">
    <property type="entry name" value="Abhydrolase_6"/>
    <property type="match status" value="1"/>
</dbReference>
<dbReference type="AlphaFoldDB" id="A0A4T0HTF1"/>
<organism evidence="9 10">
    <name type="scientific">Wallemia ichthyophaga</name>
    <dbReference type="NCBI Taxonomy" id="245174"/>
    <lineage>
        <taxon>Eukaryota</taxon>
        <taxon>Fungi</taxon>
        <taxon>Dikarya</taxon>
        <taxon>Basidiomycota</taxon>
        <taxon>Wallemiomycotina</taxon>
        <taxon>Wallemiomycetes</taxon>
        <taxon>Wallemiales</taxon>
        <taxon>Wallemiaceae</taxon>
        <taxon>Wallemia</taxon>
    </lineage>
</organism>
<dbReference type="SUPFAM" id="SSF53474">
    <property type="entry name" value="alpha/beta-Hydrolases"/>
    <property type="match status" value="1"/>
</dbReference>